<accession>A0A6J5ZUC1</accession>
<evidence type="ECO:0000313" key="1">
    <source>
        <dbReference type="EMBL" id="CAB4343013.1"/>
    </source>
</evidence>
<organism evidence="1">
    <name type="scientific">freshwater metagenome</name>
    <dbReference type="NCBI Taxonomy" id="449393"/>
    <lineage>
        <taxon>unclassified sequences</taxon>
        <taxon>metagenomes</taxon>
        <taxon>ecological metagenomes</taxon>
    </lineage>
</organism>
<protein>
    <submittedName>
        <fullName evidence="1">Unannotated protein</fullName>
    </submittedName>
</protein>
<proteinExistence type="predicted"/>
<gene>
    <name evidence="1" type="ORF">UFOPK3770_01135</name>
</gene>
<reference evidence="1" key="1">
    <citation type="submission" date="2020-05" db="EMBL/GenBank/DDBJ databases">
        <authorList>
            <person name="Chiriac C."/>
            <person name="Salcher M."/>
            <person name="Ghai R."/>
            <person name="Kavagutti S V."/>
        </authorList>
    </citation>
    <scope>NUCLEOTIDE SEQUENCE</scope>
</reference>
<dbReference type="EMBL" id="CAESAJ010000153">
    <property type="protein sequence ID" value="CAB4343013.1"/>
    <property type="molecule type" value="Genomic_DNA"/>
</dbReference>
<name>A0A6J5ZUC1_9ZZZZ</name>
<dbReference type="AlphaFoldDB" id="A0A6J5ZUC1"/>
<sequence length="154" mass="15599">MKPKESGHQAMSAAVTATPVRMNIKKVLANAERFTANKPSPGHTLSNAPTARAAPVVCGLVARSAATANAVGNTSKRPSAIGPITSGVATQSHAGVTAMGVTRRPARINIAKMAASAVSAKLTKPIVCGEIKYPSVNNNAAIGGYCHMGSLIGK</sequence>